<dbReference type="EMBL" id="JAGINU010000001">
    <property type="protein sequence ID" value="MBP2367489.1"/>
    <property type="molecule type" value="Genomic_DNA"/>
</dbReference>
<keyword evidence="2" id="KW-1185">Reference proteome</keyword>
<evidence type="ECO:0000313" key="2">
    <source>
        <dbReference type="Proteomes" id="UP001519295"/>
    </source>
</evidence>
<accession>A0ABS4VUA3</accession>
<evidence type="ECO:0000313" key="1">
    <source>
        <dbReference type="EMBL" id="MBP2367489.1"/>
    </source>
</evidence>
<gene>
    <name evidence="1" type="ORF">JOF36_003185</name>
</gene>
<proteinExistence type="predicted"/>
<sequence>MNRAAFNWFETTQHGMAALMVLAFSRLGDIRGHKRVLIWTTTLTALRSWILVFELGPGR</sequence>
<organism evidence="1 2">
    <name type="scientific">Pseudonocardia parietis</name>
    <dbReference type="NCBI Taxonomy" id="570936"/>
    <lineage>
        <taxon>Bacteria</taxon>
        <taxon>Bacillati</taxon>
        <taxon>Actinomycetota</taxon>
        <taxon>Actinomycetes</taxon>
        <taxon>Pseudonocardiales</taxon>
        <taxon>Pseudonocardiaceae</taxon>
        <taxon>Pseudonocardia</taxon>
    </lineage>
</organism>
<comment type="caution">
    <text evidence="1">The sequence shown here is derived from an EMBL/GenBank/DDBJ whole genome shotgun (WGS) entry which is preliminary data.</text>
</comment>
<dbReference type="InterPro" id="IPR036259">
    <property type="entry name" value="MFS_trans_sf"/>
</dbReference>
<reference evidence="1 2" key="1">
    <citation type="submission" date="2021-03" db="EMBL/GenBank/DDBJ databases">
        <title>Sequencing the genomes of 1000 actinobacteria strains.</title>
        <authorList>
            <person name="Klenk H.-P."/>
        </authorList>
    </citation>
    <scope>NUCLEOTIDE SEQUENCE [LARGE SCALE GENOMIC DNA]</scope>
    <source>
        <strain evidence="1 2">DSM 45256</strain>
    </source>
</reference>
<dbReference type="Proteomes" id="UP001519295">
    <property type="component" value="Unassembled WGS sequence"/>
</dbReference>
<name>A0ABS4VUA3_9PSEU</name>
<dbReference type="SUPFAM" id="SSF103473">
    <property type="entry name" value="MFS general substrate transporter"/>
    <property type="match status" value="1"/>
</dbReference>
<protein>
    <submittedName>
        <fullName evidence="1">Uncharacterized protein</fullName>
    </submittedName>
</protein>